<feature type="compositionally biased region" description="Acidic residues" evidence="6">
    <location>
        <begin position="630"/>
        <end position="641"/>
    </location>
</feature>
<dbReference type="KEGG" id="foc:113204997"/>
<feature type="compositionally biased region" description="Basic and acidic residues" evidence="6">
    <location>
        <begin position="642"/>
        <end position="656"/>
    </location>
</feature>
<accession>A0A6J1S5A4</accession>
<keyword evidence="1" id="KW-0488">Methylation</keyword>
<keyword evidence="2" id="KW-0597">Phosphoprotein</keyword>
<feature type="compositionally biased region" description="Basic and acidic residues" evidence="6">
    <location>
        <begin position="670"/>
        <end position="679"/>
    </location>
</feature>
<dbReference type="SUPFAM" id="SSF48464">
    <property type="entry name" value="ENTH/VHS domain"/>
    <property type="match status" value="1"/>
</dbReference>
<dbReference type="Gene3D" id="6.10.250.2560">
    <property type="match status" value="1"/>
</dbReference>
<dbReference type="Pfam" id="PF04818">
    <property type="entry name" value="CID"/>
    <property type="match status" value="1"/>
</dbReference>
<dbReference type="InterPro" id="IPR008942">
    <property type="entry name" value="ENTH_VHS"/>
</dbReference>
<feature type="region of interest" description="Disordered" evidence="6">
    <location>
        <begin position="939"/>
        <end position="974"/>
    </location>
</feature>
<sequence length="974" mass="108381">MSVFNDQAFEKKLLGLKDSQESISTLSDWCLQHKQHHKKIVATWLSVLKKVRVENRLTLFYLANDVIQYSKRKNYDFVESWGTALQKATTMVRHDKVMIRIMRIFKIWGERNVYNEEFLTDLRGLLTAKKATPATPQAKPSDTPTTAPVATSSTEFNASNLFDRMHRCKDLEDDTDLKLKVVNDCKLVNFNDLEAFRTMLKDRKHADGVAGELDDAISQVEAYRKALEIEISERKTVIDLLQQGSKFYETEKNDARVVFNAYRNFSSRVKSLKRKLDELIPTLSSPVPSPDVNAPSPSPDSDIDLPNDDDLSGKLMQNTRRVSPPPRARTQGGDMDNMPNCFSSFMGGGALPFDIKSNFFVDDGSNRANILGTSEDEPEGKPIEVIGRRKEERYEIFTNFLNNLTQGAPSSAKPNSSAIPGLGDPLPVPPPSIPSDYRLPSSSPTPLPIPPPPMPPLFDNFSQENCEKDDSWNTSLPPKFPTWRDTASSNWSRDDPNPQDGGEWMPALPVPKVPPPPLPQNLETPESPPSFEKESFRQPVEYDDTVHNRKSDVDHRSFLSHSSSPKDVDHRILNNRFKKDVDHRNLISLTGSPRELQPPPLPPNLWGDVDQDYRTPPPSKQQSRPGDNVESVDMEMSDEEEIERHQDKGRSREHSPSKKSVGGSQAPESPIKDREELGKSRSPHLPNPSKTTPQRFNVPPPTTRPPFPPPPRPLFPDAQFAPSLGGDFNKFSMPPIPPPPALPLSGPPPGLPLRLRHPGMNFLPPNLTLPPNPLLAIQNRSPVPAALVAQRTLEASPSHSMPTSTTQQVTPSGTQSSGPEESDTESIGQYLNMGLSDDEEIKEMVASMDPQLLQEVVDGINIGNGSDKLDLSSLMPNNGEIEEGDGDWNGQGDFVDPNNRGRPWKPSRLSVPGTPPGLAMPHPSMSPGAPRFRGHGLNWRSPPMHERGGRGRGFYRPFRGRGPPMPRQPYGGNW</sequence>
<evidence type="ECO:0000256" key="6">
    <source>
        <dbReference type="SAM" id="MobiDB-lite"/>
    </source>
</evidence>
<feature type="compositionally biased region" description="Acidic residues" evidence="6">
    <location>
        <begin position="301"/>
        <end position="310"/>
    </location>
</feature>
<feature type="region of interest" description="Disordered" evidence="6">
    <location>
        <begin position="131"/>
        <end position="150"/>
    </location>
</feature>
<feature type="compositionally biased region" description="Pro residues" evidence="6">
    <location>
        <begin position="508"/>
        <end position="519"/>
    </location>
</feature>
<evidence type="ECO:0000256" key="1">
    <source>
        <dbReference type="ARBA" id="ARBA00022481"/>
    </source>
</evidence>
<protein>
    <recommendedName>
        <fullName evidence="5">Regulation of nuclear pre-mRNA domain-containing protein 2</fullName>
    </recommendedName>
</protein>
<feature type="compositionally biased region" description="Polar residues" evidence="6">
    <location>
        <begin position="404"/>
        <end position="418"/>
    </location>
</feature>
<dbReference type="GO" id="GO:0000993">
    <property type="term" value="F:RNA polymerase II complex binding"/>
    <property type="evidence" value="ECO:0007669"/>
    <property type="project" value="TreeGrafter"/>
</dbReference>
<evidence type="ECO:0000313" key="9">
    <source>
        <dbReference type="RefSeq" id="XP_026276192.1"/>
    </source>
</evidence>
<organism evidence="8 9">
    <name type="scientific">Frankliniella occidentalis</name>
    <name type="common">Western flower thrips</name>
    <name type="synonym">Euthrips occidentalis</name>
    <dbReference type="NCBI Taxonomy" id="133901"/>
    <lineage>
        <taxon>Eukaryota</taxon>
        <taxon>Metazoa</taxon>
        <taxon>Ecdysozoa</taxon>
        <taxon>Arthropoda</taxon>
        <taxon>Hexapoda</taxon>
        <taxon>Insecta</taxon>
        <taxon>Pterygota</taxon>
        <taxon>Neoptera</taxon>
        <taxon>Paraneoptera</taxon>
        <taxon>Thysanoptera</taxon>
        <taxon>Terebrantia</taxon>
        <taxon>Thripoidea</taxon>
        <taxon>Thripidae</taxon>
        <taxon>Frankliniella</taxon>
    </lineage>
</organism>
<evidence type="ECO:0000256" key="2">
    <source>
        <dbReference type="ARBA" id="ARBA00022553"/>
    </source>
</evidence>
<name>A0A6J1S5A4_FRAOC</name>
<feature type="compositionally biased region" description="Pro residues" evidence="6">
    <location>
        <begin position="443"/>
        <end position="456"/>
    </location>
</feature>
<reference evidence="9" key="1">
    <citation type="submission" date="2025-08" db="UniProtKB">
        <authorList>
            <consortium name="RefSeq"/>
        </authorList>
    </citation>
    <scope>IDENTIFICATION</scope>
    <source>
        <tissue evidence="9">Whole organism</tissue>
    </source>
</reference>
<feature type="compositionally biased region" description="Low complexity" evidence="6">
    <location>
        <begin position="954"/>
        <end position="974"/>
    </location>
</feature>
<dbReference type="SMART" id="SM00582">
    <property type="entry name" value="RPR"/>
    <property type="match status" value="1"/>
</dbReference>
<dbReference type="AlphaFoldDB" id="A0A6J1S5A4"/>
<feature type="compositionally biased region" description="Pro residues" evidence="6">
    <location>
        <begin position="698"/>
        <end position="714"/>
    </location>
</feature>
<dbReference type="GeneID" id="113204997"/>
<dbReference type="FunFam" id="1.25.40.90:FF:000020">
    <property type="entry name" value="regulation of nuclear pre-mRNA domain-containing protein 2 isoform X1"/>
    <property type="match status" value="1"/>
</dbReference>
<proteinExistence type="predicted"/>
<feature type="compositionally biased region" description="Basic and acidic residues" evidence="6">
    <location>
        <begin position="544"/>
        <end position="557"/>
    </location>
</feature>
<evidence type="ECO:0000256" key="3">
    <source>
        <dbReference type="ARBA" id="ARBA00022990"/>
    </source>
</evidence>
<feature type="domain" description="CID" evidence="7">
    <location>
        <begin position="1"/>
        <end position="130"/>
    </location>
</feature>
<comment type="subunit">
    <text evidence="4">Associates with the RNA polymerase II complex.</text>
</comment>
<dbReference type="Gene3D" id="1.25.40.90">
    <property type="match status" value="1"/>
</dbReference>
<evidence type="ECO:0000256" key="4">
    <source>
        <dbReference type="ARBA" id="ARBA00062892"/>
    </source>
</evidence>
<keyword evidence="8" id="KW-1185">Reference proteome</keyword>
<dbReference type="Proteomes" id="UP000504606">
    <property type="component" value="Unplaced"/>
</dbReference>
<gene>
    <name evidence="9" type="primary">LOC113204997</name>
</gene>
<evidence type="ECO:0000259" key="7">
    <source>
        <dbReference type="PROSITE" id="PS51391"/>
    </source>
</evidence>
<feature type="region of interest" description="Disordered" evidence="6">
    <location>
        <begin position="281"/>
        <end position="335"/>
    </location>
</feature>
<feature type="region of interest" description="Disordered" evidence="6">
    <location>
        <begin position="404"/>
        <end position="757"/>
    </location>
</feature>
<dbReference type="PANTHER" id="PTHR12460:SF40">
    <property type="entry name" value="REGULATION OF NUCLEAR PRE-MRNA DOMAIN-CONTAINING PROTEIN 2"/>
    <property type="match status" value="1"/>
</dbReference>
<dbReference type="OrthoDB" id="10069473at2759"/>
<dbReference type="PROSITE" id="PS51391">
    <property type="entry name" value="CID"/>
    <property type="match status" value="1"/>
</dbReference>
<dbReference type="CDD" id="cd16981">
    <property type="entry name" value="CID_RPRD_like"/>
    <property type="match status" value="1"/>
</dbReference>
<dbReference type="GO" id="GO:0031124">
    <property type="term" value="P:mRNA 3'-end processing"/>
    <property type="evidence" value="ECO:0007669"/>
    <property type="project" value="TreeGrafter"/>
</dbReference>
<dbReference type="InterPro" id="IPR006569">
    <property type="entry name" value="CID_dom"/>
</dbReference>
<keyword evidence="3" id="KW-0007">Acetylation</keyword>
<evidence type="ECO:0000256" key="5">
    <source>
        <dbReference type="ARBA" id="ARBA00067342"/>
    </source>
</evidence>
<dbReference type="RefSeq" id="XP_026276192.1">
    <property type="nucleotide sequence ID" value="XM_026420407.2"/>
</dbReference>
<feature type="compositionally biased region" description="Pro residues" evidence="6">
    <location>
        <begin position="734"/>
        <end position="751"/>
    </location>
</feature>
<feature type="region of interest" description="Disordered" evidence="6">
    <location>
        <begin position="794"/>
        <end position="826"/>
    </location>
</feature>
<dbReference type="PANTHER" id="PTHR12460">
    <property type="entry name" value="CYCLIN-DEPENDENT KINASE INHIBITOR-RELATED PROTEIN"/>
    <property type="match status" value="1"/>
</dbReference>
<feature type="compositionally biased region" description="Basic and acidic residues" evidence="6">
    <location>
        <begin position="564"/>
        <end position="585"/>
    </location>
</feature>
<evidence type="ECO:0000313" key="8">
    <source>
        <dbReference type="Proteomes" id="UP000504606"/>
    </source>
</evidence>